<dbReference type="Proteomes" id="UP000652074">
    <property type="component" value="Unassembled WGS sequence"/>
</dbReference>
<feature type="signal peptide" evidence="1">
    <location>
        <begin position="1"/>
        <end position="28"/>
    </location>
</feature>
<name>A0ABX1MH66_9RHOO</name>
<evidence type="ECO:0000313" key="2">
    <source>
        <dbReference type="EMBL" id="NMF87293.1"/>
    </source>
</evidence>
<keyword evidence="1" id="KW-0732">Signal</keyword>
<reference evidence="2 3" key="1">
    <citation type="submission" date="2019-12" db="EMBL/GenBank/DDBJ databases">
        <title>Comparative genomics gives insights into the taxonomy of the Azoarcus-Aromatoleum group and reveals separate origins of nif in the plant-associated Azoarcus and non-plant-associated Aromatoleum sub-groups.</title>
        <authorList>
            <person name="Lafos M."/>
            <person name="Maluk M."/>
            <person name="Batista M."/>
            <person name="Junghare M."/>
            <person name="Carmona M."/>
            <person name="Faoro H."/>
            <person name="Cruz L.M."/>
            <person name="Battistoni F."/>
            <person name="De Souza E."/>
            <person name="Pedrosa F."/>
            <person name="Chen W.-M."/>
            <person name="Poole P.S."/>
            <person name="Dixon R.A."/>
            <person name="James E.K."/>
        </authorList>
    </citation>
    <scope>NUCLEOTIDE SEQUENCE [LARGE SCALE GENOMIC DNA]</scope>
    <source>
        <strain evidence="2 3">ToN1</strain>
    </source>
</reference>
<dbReference type="RefSeq" id="WP_169204735.1">
    <property type="nucleotide sequence ID" value="NZ_CP059560.1"/>
</dbReference>
<keyword evidence="3" id="KW-1185">Reference proteome</keyword>
<feature type="chain" id="PRO_5047386526" evidence="1">
    <location>
        <begin position="29"/>
        <end position="407"/>
    </location>
</feature>
<accession>A0ABX1MH66</accession>
<evidence type="ECO:0000313" key="3">
    <source>
        <dbReference type="Proteomes" id="UP000652074"/>
    </source>
</evidence>
<sequence>MKFLKRARSAPLAVAGACLFMSASAAVAQVAESPLKFDGAVRIRAEHLDWNPDRKGTLEFDTIRLGYTYDDGRFISSGRQRYYHYSTRQTGADEGASMLMNEYLWAGMRFQDKSEIRVGQDLVPFGLVRYASHNFFESMAYYAGFEDTFALGVKYLRKDGGLSTMLGFFPSDGGHMLGAADNMSVLDGYDSLRFSNHLMKTYGREERNTFVGRLAYDFEFGGGKSEFGVSALTGQLAATASELSSGRRNAQAIHYSGEFGNFGVKLQTIRYRNSFSGNGSVDGNWWSACDNDCVIIGSYGFTNRMAAKGNIDVVSLSYKIPGSIGPFSNFRVYNDWSQLRKSASGYSRSVQNVTGVEFGSGGWWIMLDYAYGKNQPYLSPVFGDALAAGGSSNTSGKRFNASIGYYF</sequence>
<gene>
    <name evidence="2" type="ORF">GPA26_02250</name>
</gene>
<proteinExistence type="predicted"/>
<comment type="caution">
    <text evidence="2">The sequence shown here is derived from an EMBL/GenBank/DDBJ whole genome shotgun (WGS) entry which is preliminary data.</text>
</comment>
<evidence type="ECO:0000256" key="1">
    <source>
        <dbReference type="SAM" id="SignalP"/>
    </source>
</evidence>
<organism evidence="2 3">
    <name type="scientific">Aromatoleum petrolei</name>
    <dbReference type="NCBI Taxonomy" id="76116"/>
    <lineage>
        <taxon>Bacteria</taxon>
        <taxon>Pseudomonadati</taxon>
        <taxon>Pseudomonadota</taxon>
        <taxon>Betaproteobacteria</taxon>
        <taxon>Rhodocyclales</taxon>
        <taxon>Rhodocyclaceae</taxon>
        <taxon>Aromatoleum</taxon>
    </lineage>
</organism>
<dbReference type="SUPFAM" id="SSF56935">
    <property type="entry name" value="Porins"/>
    <property type="match status" value="1"/>
</dbReference>
<dbReference type="EMBL" id="WTVR01000003">
    <property type="protein sequence ID" value="NMF87293.1"/>
    <property type="molecule type" value="Genomic_DNA"/>
</dbReference>
<protein>
    <submittedName>
        <fullName evidence="2">Uncharacterized protein</fullName>
    </submittedName>
</protein>